<dbReference type="InterPro" id="IPR011006">
    <property type="entry name" value="CheY-like_superfamily"/>
</dbReference>
<dbReference type="RefSeq" id="WP_140603476.1">
    <property type="nucleotide sequence ID" value="NZ_SAWY01000021.1"/>
</dbReference>
<keyword evidence="16" id="KW-1185">Reference proteome</keyword>
<keyword evidence="10 12" id="KW-0472">Membrane</keyword>
<evidence type="ECO:0000256" key="2">
    <source>
        <dbReference type="ARBA" id="ARBA00004141"/>
    </source>
</evidence>
<evidence type="ECO:0000256" key="7">
    <source>
        <dbReference type="ARBA" id="ARBA00022692"/>
    </source>
</evidence>
<keyword evidence="8" id="KW-0418">Kinase</keyword>
<reference evidence="15 16" key="1">
    <citation type="submission" date="2019-01" db="EMBL/GenBank/DDBJ databases">
        <title>Litorilituus lipolytica sp. nov., isolated from intertidal sand of the Yellow Sea in China.</title>
        <authorList>
            <person name="Liu A."/>
        </authorList>
    </citation>
    <scope>NUCLEOTIDE SEQUENCE [LARGE SCALE GENOMIC DNA]</scope>
    <source>
        <strain evidence="15 16">RZ04</strain>
    </source>
</reference>
<dbReference type="PANTHER" id="PTHR43047">
    <property type="entry name" value="TWO-COMPONENT HISTIDINE PROTEIN KINASE"/>
    <property type="match status" value="1"/>
</dbReference>
<evidence type="ECO:0000256" key="5">
    <source>
        <dbReference type="ARBA" id="ARBA00022553"/>
    </source>
</evidence>
<dbReference type="InterPro" id="IPR038377">
    <property type="entry name" value="Na/Glc_symporter_sf"/>
</dbReference>
<dbReference type="PRINTS" id="PR00344">
    <property type="entry name" value="BCTRLSENSOR"/>
</dbReference>
<dbReference type="SMART" id="SM00388">
    <property type="entry name" value="HisKA"/>
    <property type="match status" value="1"/>
</dbReference>
<comment type="catalytic activity">
    <reaction evidence="1">
        <text>ATP + protein L-histidine = ADP + protein N-phospho-L-histidine.</text>
        <dbReference type="EC" id="2.7.13.3"/>
    </reaction>
</comment>
<dbReference type="InterPro" id="IPR036097">
    <property type="entry name" value="HisK_dim/P_sf"/>
</dbReference>
<protein>
    <recommendedName>
        <fullName evidence="4">histidine kinase</fullName>
        <ecNumber evidence="4">2.7.13.3</ecNumber>
    </recommendedName>
</protein>
<comment type="subcellular location">
    <subcellularLocation>
        <location evidence="2">Membrane</location>
        <topology evidence="2">Multi-pass membrane protein</topology>
    </subcellularLocation>
</comment>
<keyword evidence="6" id="KW-0808">Transferase</keyword>
<evidence type="ECO:0000256" key="4">
    <source>
        <dbReference type="ARBA" id="ARBA00012438"/>
    </source>
</evidence>
<keyword evidence="5 11" id="KW-0597">Phosphoprotein</keyword>
<dbReference type="PROSITE" id="PS50109">
    <property type="entry name" value="HIS_KIN"/>
    <property type="match status" value="1"/>
</dbReference>
<name>A0A502KTZ1_9GAMM</name>
<dbReference type="EC" id="2.7.13.3" evidence="4"/>
<evidence type="ECO:0000256" key="1">
    <source>
        <dbReference type="ARBA" id="ARBA00000085"/>
    </source>
</evidence>
<feature type="transmembrane region" description="Helical" evidence="12">
    <location>
        <begin position="387"/>
        <end position="403"/>
    </location>
</feature>
<evidence type="ECO:0000256" key="12">
    <source>
        <dbReference type="SAM" id="Phobius"/>
    </source>
</evidence>
<dbReference type="AlphaFoldDB" id="A0A502KTZ1"/>
<dbReference type="EMBL" id="SAWY01000021">
    <property type="protein sequence ID" value="TPH14594.1"/>
    <property type="molecule type" value="Genomic_DNA"/>
</dbReference>
<evidence type="ECO:0000313" key="15">
    <source>
        <dbReference type="EMBL" id="TPH14594.1"/>
    </source>
</evidence>
<dbReference type="Pfam" id="PF02518">
    <property type="entry name" value="HATPase_c"/>
    <property type="match status" value="1"/>
</dbReference>
<feature type="transmembrane region" description="Helical" evidence="12">
    <location>
        <begin position="280"/>
        <end position="304"/>
    </location>
</feature>
<proteinExistence type="inferred from homology"/>
<dbReference type="InterPro" id="IPR000014">
    <property type="entry name" value="PAS"/>
</dbReference>
<dbReference type="OrthoDB" id="9764438at2"/>
<dbReference type="InterPro" id="IPR001789">
    <property type="entry name" value="Sig_transdc_resp-reg_receiver"/>
</dbReference>
<accession>A0A502KTZ1</accession>
<dbReference type="PROSITE" id="PS50283">
    <property type="entry name" value="NA_SOLUT_SYMP_3"/>
    <property type="match status" value="1"/>
</dbReference>
<keyword evidence="9 12" id="KW-1133">Transmembrane helix</keyword>
<dbReference type="SUPFAM" id="SSF52172">
    <property type="entry name" value="CheY-like"/>
    <property type="match status" value="1"/>
</dbReference>
<dbReference type="PROSITE" id="PS50110">
    <property type="entry name" value="RESPONSE_REGULATORY"/>
    <property type="match status" value="1"/>
</dbReference>
<feature type="domain" description="Response regulatory" evidence="14">
    <location>
        <begin position="1052"/>
        <end position="1173"/>
    </location>
</feature>
<dbReference type="GO" id="GO:0022857">
    <property type="term" value="F:transmembrane transporter activity"/>
    <property type="evidence" value="ECO:0007669"/>
    <property type="project" value="InterPro"/>
</dbReference>
<comment type="caution">
    <text evidence="15">The sequence shown here is derived from an EMBL/GenBank/DDBJ whole genome shotgun (WGS) entry which is preliminary data.</text>
</comment>
<feature type="transmembrane region" description="Helical" evidence="12">
    <location>
        <begin position="241"/>
        <end position="259"/>
    </location>
</feature>
<dbReference type="CDD" id="cd00082">
    <property type="entry name" value="HisKA"/>
    <property type="match status" value="1"/>
</dbReference>
<evidence type="ECO:0000259" key="13">
    <source>
        <dbReference type="PROSITE" id="PS50109"/>
    </source>
</evidence>
<dbReference type="Gene3D" id="3.40.50.2300">
    <property type="match status" value="1"/>
</dbReference>
<dbReference type="Gene3D" id="1.10.287.130">
    <property type="match status" value="1"/>
</dbReference>
<feature type="transmembrane region" description="Helical" evidence="12">
    <location>
        <begin position="71"/>
        <end position="91"/>
    </location>
</feature>
<dbReference type="FunFam" id="1.10.287.130:FF:000063">
    <property type="entry name" value="Hybrid sensor histidine kinase/response regulator"/>
    <property type="match status" value="1"/>
</dbReference>
<feature type="transmembrane region" description="Helical" evidence="12">
    <location>
        <begin position="440"/>
        <end position="462"/>
    </location>
</feature>
<evidence type="ECO:0000256" key="3">
    <source>
        <dbReference type="ARBA" id="ARBA00006434"/>
    </source>
</evidence>
<dbReference type="InterPro" id="IPR003661">
    <property type="entry name" value="HisK_dim/P_dom"/>
</dbReference>
<feature type="transmembrane region" description="Helical" evidence="12">
    <location>
        <begin position="157"/>
        <end position="176"/>
    </location>
</feature>
<comment type="similarity">
    <text evidence="3">Belongs to the sodium:solute symporter (SSF) (TC 2.A.21) family.</text>
</comment>
<feature type="transmembrane region" description="Helical" evidence="12">
    <location>
        <begin position="409"/>
        <end position="433"/>
    </location>
</feature>
<dbReference type="Pfam" id="PF00474">
    <property type="entry name" value="SSF"/>
    <property type="match status" value="1"/>
</dbReference>
<dbReference type="SUPFAM" id="SSF55785">
    <property type="entry name" value="PYP-like sensor domain (PAS domain)"/>
    <property type="match status" value="1"/>
</dbReference>
<evidence type="ECO:0000256" key="9">
    <source>
        <dbReference type="ARBA" id="ARBA00022989"/>
    </source>
</evidence>
<dbReference type="PANTHER" id="PTHR43047:SF9">
    <property type="entry name" value="HISTIDINE KINASE"/>
    <property type="match status" value="1"/>
</dbReference>
<dbReference type="Gene3D" id="1.20.1730.10">
    <property type="entry name" value="Sodium/glucose cotransporter"/>
    <property type="match status" value="1"/>
</dbReference>
<dbReference type="SMART" id="SM00387">
    <property type="entry name" value="HATPase_c"/>
    <property type="match status" value="1"/>
</dbReference>
<feature type="transmembrane region" description="Helical" evidence="12">
    <location>
        <begin position="12"/>
        <end position="30"/>
    </location>
</feature>
<dbReference type="GO" id="GO:0009927">
    <property type="term" value="F:histidine phosphotransfer kinase activity"/>
    <property type="evidence" value="ECO:0007669"/>
    <property type="project" value="TreeGrafter"/>
</dbReference>
<evidence type="ECO:0000313" key="16">
    <source>
        <dbReference type="Proteomes" id="UP000315303"/>
    </source>
</evidence>
<dbReference type="Gene3D" id="3.30.450.20">
    <property type="entry name" value="PAS domain"/>
    <property type="match status" value="1"/>
</dbReference>
<feature type="domain" description="Histidine kinase" evidence="13">
    <location>
        <begin position="809"/>
        <end position="1024"/>
    </location>
</feature>
<evidence type="ECO:0000256" key="8">
    <source>
        <dbReference type="ARBA" id="ARBA00022777"/>
    </source>
</evidence>
<dbReference type="SMART" id="SM00448">
    <property type="entry name" value="REC"/>
    <property type="match status" value="1"/>
</dbReference>
<keyword evidence="7 12" id="KW-0812">Transmembrane</keyword>
<dbReference type="CDD" id="cd10322">
    <property type="entry name" value="SLC5sbd"/>
    <property type="match status" value="1"/>
</dbReference>
<feature type="transmembrane region" description="Helical" evidence="12">
    <location>
        <begin position="324"/>
        <end position="350"/>
    </location>
</feature>
<dbReference type="InterPro" id="IPR005467">
    <property type="entry name" value="His_kinase_dom"/>
</dbReference>
<feature type="modified residue" description="4-aspartylphosphate" evidence="11">
    <location>
        <position position="1107"/>
    </location>
</feature>
<dbReference type="GO" id="GO:0000155">
    <property type="term" value="F:phosphorelay sensor kinase activity"/>
    <property type="evidence" value="ECO:0007669"/>
    <property type="project" value="InterPro"/>
</dbReference>
<feature type="transmembrane region" description="Helical" evidence="12">
    <location>
        <begin position="42"/>
        <end position="59"/>
    </location>
</feature>
<sequence length="1175" mass="130676">MLAWLSLDTWLISVVSLAYLLLLFSVAYWGQKHSQSRWLNRPWVYGLSIGVSCSSWAFYGTVGQAAATGAWLAPIYIGTILAFVIAWPMLLRILRITKQLNLTSIADFIACRYDRSPYVAACVTLVALLGTIPYIALQLRAISKSFDLLTGSYQSGISTTFVVTFVLIVFSILFGARQVAVNKQNKGLVLAIAFSSIIKLFALTAIGIFATFYLYDGLHDLLNHGANIARNSQPEPVNNQTYFAIAQAILGIVTVFILPQQFHMLMIENHNETELKTARWLYPLYLILINLFVLPIALAGQVLFPGGSVDADTFVLTIPLFYQQAWLAGLAYIGGLAAATSMIIVATIVLSTMVATEVVNPVLLKYNQVISRINTPVPSLLLNIRRISIALLLLFALAFERIIDQQSHLAAIGLLSFVLLAQLFPLLVGALYWRKATKKAALWGLIVGSAFWFYTLLVPALWPNAEWLTYGPFNHSWLKPTALFGINIFGELSHGLFVSLFANTCCLIIISFVSHRSLGEKLQAELFINKQNSHFEQQLSKKDLYQLLVRFVNKAAADKLLKIDASQDKSIKKKSRKEQDASESLLDYTRLQLSSVLGSASTRMVMKAASKQQAMPLEDVVNIVDEASKLFEFNRELLQAGVENIEQGISVIDADMRLVAWNQRYIELLDYPSHLVMAGKPISELIRFNIERGIISDSRGNASAQHQGSEEQVAHLIARRVAHMQAGHSHYFQRLMPSGIVIEIRGQAMPGGGFVSTFSDITAHIEAEKTLQKANESLEQRVQERTIALSQAKAEAEAANTSKTKFLAAASHDLMQPFNALSLFTNMLNKKVQGGELQELATNIQNSLSAAETLLSDLVEISRLDANTEKVEKRSFAVKELLAPLSKEFSVLCAQANIDFSYIESECFIESDQRMLRRVIQNFLSNALNYCPQKNKQGKIVLGVKRRGEQVDIQVWDNGPGIAKDKQQTIFKEFERLTQAQETSGLGLGLAISERIAKLLDSSISLQSIEHKGACFSISVPRVIVHQSFGQNTTQTNQLAKHKQQSEFTHLPILLIDNEELMLTAMKTQLLDWGSDVLTAKDESSLNKALATEGSFRDFIPALIISDYHLDHDKNGVDLVQKTLAANQWHAPCIICSADPSEEVREHTSKANFFFMRKPIKALALKKLMRQVLES</sequence>
<dbReference type="InterPro" id="IPR001734">
    <property type="entry name" value="Na/solute_symporter"/>
</dbReference>
<feature type="transmembrane region" description="Helical" evidence="12">
    <location>
        <begin position="118"/>
        <end position="137"/>
    </location>
</feature>
<dbReference type="InterPro" id="IPR004358">
    <property type="entry name" value="Sig_transdc_His_kin-like_C"/>
</dbReference>
<dbReference type="InterPro" id="IPR036890">
    <property type="entry name" value="HATPase_C_sf"/>
</dbReference>
<dbReference type="Proteomes" id="UP000315303">
    <property type="component" value="Unassembled WGS sequence"/>
</dbReference>
<dbReference type="Pfam" id="PF00512">
    <property type="entry name" value="HisKA"/>
    <property type="match status" value="1"/>
</dbReference>
<evidence type="ECO:0000256" key="11">
    <source>
        <dbReference type="PROSITE-ProRule" id="PRU00169"/>
    </source>
</evidence>
<dbReference type="CDD" id="cd00075">
    <property type="entry name" value="HATPase"/>
    <property type="match status" value="1"/>
</dbReference>
<organism evidence="15 16">
    <name type="scientific">Litorilituus lipolyticus</name>
    <dbReference type="NCBI Taxonomy" id="2491017"/>
    <lineage>
        <taxon>Bacteria</taxon>
        <taxon>Pseudomonadati</taxon>
        <taxon>Pseudomonadota</taxon>
        <taxon>Gammaproteobacteria</taxon>
        <taxon>Alteromonadales</taxon>
        <taxon>Colwelliaceae</taxon>
        <taxon>Litorilituus</taxon>
    </lineage>
</organism>
<dbReference type="SUPFAM" id="SSF47384">
    <property type="entry name" value="Homodimeric domain of signal transducing histidine kinase"/>
    <property type="match status" value="1"/>
</dbReference>
<dbReference type="CDD" id="cd00130">
    <property type="entry name" value="PAS"/>
    <property type="match status" value="1"/>
</dbReference>
<gene>
    <name evidence="15" type="ORF">EPA86_10850</name>
</gene>
<evidence type="ECO:0000256" key="10">
    <source>
        <dbReference type="ARBA" id="ARBA00023136"/>
    </source>
</evidence>
<dbReference type="FunFam" id="3.30.565.10:FF:000049">
    <property type="entry name" value="Two-component sensor histidine kinase"/>
    <property type="match status" value="1"/>
</dbReference>
<dbReference type="Pfam" id="PF12860">
    <property type="entry name" value="PAS_7"/>
    <property type="match status" value="1"/>
</dbReference>
<dbReference type="GO" id="GO:0005886">
    <property type="term" value="C:plasma membrane"/>
    <property type="evidence" value="ECO:0007669"/>
    <property type="project" value="TreeGrafter"/>
</dbReference>
<evidence type="ECO:0000259" key="14">
    <source>
        <dbReference type="PROSITE" id="PS50110"/>
    </source>
</evidence>
<dbReference type="InterPro" id="IPR035965">
    <property type="entry name" value="PAS-like_dom_sf"/>
</dbReference>
<dbReference type="Gene3D" id="3.30.565.10">
    <property type="entry name" value="Histidine kinase-like ATPase, C-terminal domain"/>
    <property type="match status" value="1"/>
</dbReference>
<feature type="transmembrane region" description="Helical" evidence="12">
    <location>
        <begin position="188"/>
        <end position="215"/>
    </location>
</feature>
<evidence type="ECO:0000256" key="6">
    <source>
        <dbReference type="ARBA" id="ARBA00022679"/>
    </source>
</evidence>
<dbReference type="SUPFAM" id="SSF55874">
    <property type="entry name" value="ATPase domain of HSP90 chaperone/DNA topoisomerase II/histidine kinase"/>
    <property type="match status" value="1"/>
</dbReference>
<dbReference type="InterPro" id="IPR003594">
    <property type="entry name" value="HATPase_dom"/>
</dbReference>